<dbReference type="Proteomes" id="UP000054549">
    <property type="component" value="Unassembled WGS sequence"/>
</dbReference>
<accession>A0A0C2STB1</accession>
<evidence type="ECO:0000313" key="2">
    <source>
        <dbReference type="Proteomes" id="UP000054549"/>
    </source>
</evidence>
<keyword evidence="2" id="KW-1185">Reference proteome</keyword>
<dbReference type="AlphaFoldDB" id="A0A0C2STB1"/>
<reference evidence="1 2" key="1">
    <citation type="submission" date="2014-04" db="EMBL/GenBank/DDBJ databases">
        <title>Evolutionary Origins and Diversification of the Mycorrhizal Mutualists.</title>
        <authorList>
            <consortium name="DOE Joint Genome Institute"/>
            <consortium name="Mycorrhizal Genomics Consortium"/>
            <person name="Kohler A."/>
            <person name="Kuo A."/>
            <person name="Nagy L.G."/>
            <person name="Floudas D."/>
            <person name="Copeland A."/>
            <person name="Barry K.W."/>
            <person name="Cichocki N."/>
            <person name="Veneault-Fourrey C."/>
            <person name="LaButti K."/>
            <person name="Lindquist E.A."/>
            <person name="Lipzen A."/>
            <person name="Lundell T."/>
            <person name="Morin E."/>
            <person name="Murat C."/>
            <person name="Riley R."/>
            <person name="Ohm R."/>
            <person name="Sun H."/>
            <person name="Tunlid A."/>
            <person name="Henrissat B."/>
            <person name="Grigoriev I.V."/>
            <person name="Hibbett D.S."/>
            <person name="Martin F."/>
        </authorList>
    </citation>
    <scope>NUCLEOTIDE SEQUENCE [LARGE SCALE GENOMIC DNA]</scope>
    <source>
        <strain evidence="1 2">Koide BX008</strain>
    </source>
</reference>
<organism evidence="1 2">
    <name type="scientific">Amanita muscaria (strain Koide BX008)</name>
    <dbReference type="NCBI Taxonomy" id="946122"/>
    <lineage>
        <taxon>Eukaryota</taxon>
        <taxon>Fungi</taxon>
        <taxon>Dikarya</taxon>
        <taxon>Basidiomycota</taxon>
        <taxon>Agaricomycotina</taxon>
        <taxon>Agaricomycetes</taxon>
        <taxon>Agaricomycetidae</taxon>
        <taxon>Agaricales</taxon>
        <taxon>Pluteineae</taxon>
        <taxon>Amanitaceae</taxon>
        <taxon>Amanita</taxon>
    </lineage>
</organism>
<dbReference type="InParanoid" id="A0A0C2STB1"/>
<protein>
    <submittedName>
        <fullName evidence="1">Uncharacterized protein</fullName>
    </submittedName>
</protein>
<dbReference type="HOGENOM" id="CLU_2372305_0_0_1"/>
<name>A0A0C2STB1_AMAMK</name>
<gene>
    <name evidence="1" type="ORF">M378DRAFT_369843</name>
</gene>
<proteinExistence type="predicted"/>
<evidence type="ECO:0000313" key="1">
    <source>
        <dbReference type="EMBL" id="KIL66595.1"/>
    </source>
</evidence>
<dbReference type="EMBL" id="KN818235">
    <property type="protein sequence ID" value="KIL66595.1"/>
    <property type="molecule type" value="Genomic_DNA"/>
</dbReference>
<sequence length="95" mass="10635">MAFFTNKTILLKLRVLKIHAPASVNPSSHGHTRVMLGETLKLQLHTFSRCSGRRHRTVEHRCSRYAFSRKGRASSRSDISIPIRSTIGVLSCFGG</sequence>